<dbReference type="PROSITE" id="PS50262">
    <property type="entry name" value="G_PROTEIN_RECEP_F1_2"/>
    <property type="match status" value="1"/>
</dbReference>
<proteinExistence type="predicted"/>
<dbReference type="GO" id="GO:0008528">
    <property type="term" value="F:G protein-coupled peptide receptor activity"/>
    <property type="evidence" value="ECO:0007669"/>
    <property type="project" value="InterPro"/>
</dbReference>
<dbReference type="PRINTS" id="PR00237">
    <property type="entry name" value="GPCRRHODOPSN"/>
</dbReference>
<dbReference type="Proteomes" id="UP000735302">
    <property type="component" value="Unassembled WGS sequence"/>
</dbReference>
<reference evidence="7 8" key="1">
    <citation type="journal article" date="2021" name="Elife">
        <title>Chloroplast acquisition without the gene transfer in kleptoplastic sea slugs, Plakobranchus ocellatus.</title>
        <authorList>
            <person name="Maeda T."/>
            <person name="Takahashi S."/>
            <person name="Yoshida T."/>
            <person name="Shimamura S."/>
            <person name="Takaki Y."/>
            <person name="Nagai Y."/>
            <person name="Toyoda A."/>
            <person name="Suzuki Y."/>
            <person name="Arimoto A."/>
            <person name="Ishii H."/>
            <person name="Satoh N."/>
            <person name="Nishiyama T."/>
            <person name="Hasebe M."/>
            <person name="Maruyama T."/>
            <person name="Minagawa J."/>
            <person name="Obokata J."/>
            <person name="Shigenobu S."/>
        </authorList>
    </citation>
    <scope>NUCLEOTIDE SEQUENCE [LARGE SCALE GENOMIC DNA]</scope>
</reference>
<dbReference type="AlphaFoldDB" id="A0AAV4CHI7"/>
<dbReference type="InterPro" id="IPR017452">
    <property type="entry name" value="GPCR_Rhodpsn_7TM"/>
</dbReference>
<evidence type="ECO:0000256" key="5">
    <source>
        <dbReference type="SAM" id="Phobius"/>
    </source>
</evidence>
<dbReference type="PANTHER" id="PTHR45698">
    <property type="entry name" value="TRACE AMINE-ASSOCIATED RECEPTOR 19N-RELATED"/>
    <property type="match status" value="1"/>
</dbReference>
<evidence type="ECO:0000256" key="4">
    <source>
        <dbReference type="ARBA" id="ARBA00023136"/>
    </source>
</evidence>
<dbReference type="SUPFAM" id="SSF81321">
    <property type="entry name" value="Family A G protein-coupled receptor-like"/>
    <property type="match status" value="1"/>
</dbReference>
<feature type="transmembrane region" description="Helical" evidence="5">
    <location>
        <begin position="86"/>
        <end position="111"/>
    </location>
</feature>
<dbReference type="GO" id="GO:0016020">
    <property type="term" value="C:membrane"/>
    <property type="evidence" value="ECO:0007669"/>
    <property type="project" value="UniProtKB-SubCell"/>
</dbReference>
<evidence type="ECO:0000313" key="8">
    <source>
        <dbReference type="Proteomes" id="UP000735302"/>
    </source>
</evidence>
<accession>A0AAV4CHI7</accession>
<feature type="transmembrane region" description="Helical" evidence="5">
    <location>
        <begin position="118"/>
        <end position="136"/>
    </location>
</feature>
<evidence type="ECO:0000313" key="7">
    <source>
        <dbReference type="EMBL" id="GFO31008.1"/>
    </source>
</evidence>
<evidence type="ECO:0000259" key="6">
    <source>
        <dbReference type="PROSITE" id="PS50262"/>
    </source>
</evidence>
<keyword evidence="3 5" id="KW-1133">Transmembrane helix</keyword>
<keyword evidence="8" id="KW-1185">Reference proteome</keyword>
<keyword evidence="2 5" id="KW-0812">Transmembrane</keyword>
<organism evidence="7 8">
    <name type="scientific">Plakobranchus ocellatus</name>
    <dbReference type="NCBI Taxonomy" id="259542"/>
    <lineage>
        <taxon>Eukaryota</taxon>
        <taxon>Metazoa</taxon>
        <taxon>Spiralia</taxon>
        <taxon>Lophotrochozoa</taxon>
        <taxon>Mollusca</taxon>
        <taxon>Gastropoda</taxon>
        <taxon>Heterobranchia</taxon>
        <taxon>Euthyneura</taxon>
        <taxon>Panpulmonata</taxon>
        <taxon>Sacoglossa</taxon>
        <taxon>Placobranchoidea</taxon>
        <taxon>Plakobranchidae</taxon>
        <taxon>Plakobranchus</taxon>
    </lineage>
</organism>
<name>A0AAV4CHI7_9GAST</name>
<feature type="transmembrane region" description="Helical" evidence="5">
    <location>
        <begin position="323"/>
        <end position="345"/>
    </location>
</feature>
<evidence type="ECO:0000256" key="3">
    <source>
        <dbReference type="ARBA" id="ARBA00022989"/>
    </source>
</evidence>
<comment type="caution">
    <text evidence="7">The sequence shown here is derived from an EMBL/GenBank/DDBJ whole genome shotgun (WGS) entry which is preliminary data.</text>
</comment>
<feature type="transmembrane region" description="Helical" evidence="5">
    <location>
        <begin position="283"/>
        <end position="303"/>
    </location>
</feature>
<gene>
    <name evidence="7" type="ORF">PoB_005751300</name>
</gene>
<feature type="transmembrane region" description="Helical" evidence="5">
    <location>
        <begin position="171"/>
        <end position="192"/>
    </location>
</feature>
<feature type="transmembrane region" description="Helical" evidence="5">
    <location>
        <begin position="47"/>
        <end position="80"/>
    </location>
</feature>
<feature type="transmembrane region" description="Helical" evidence="5">
    <location>
        <begin position="227"/>
        <end position="251"/>
    </location>
</feature>
<evidence type="ECO:0000256" key="2">
    <source>
        <dbReference type="ARBA" id="ARBA00022692"/>
    </source>
</evidence>
<dbReference type="Gene3D" id="1.20.1070.10">
    <property type="entry name" value="Rhodopsin 7-helix transmembrane proteins"/>
    <property type="match status" value="1"/>
</dbReference>
<feature type="domain" description="G-protein coupled receptors family 1 profile" evidence="6">
    <location>
        <begin position="64"/>
        <end position="342"/>
    </location>
</feature>
<dbReference type="InterPro" id="IPR019427">
    <property type="entry name" value="7TM_GPCR_serpentine_rcpt_Srw"/>
</dbReference>
<evidence type="ECO:0000256" key="1">
    <source>
        <dbReference type="ARBA" id="ARBA00004370"/>
    </source>
</evidence>
<comment type="subcellular location">
    <subcellularLocation>
        <location evidence="1">Membrane</location>
    </subcellularLocation>
</comment>
<dbReference type="PANTHER" id="PTHR45698:SF1">
    <property type="entry name" value="TRACE AMINE-ASSOCIATED RECEPTOR 13C-LIKE"/>
    <property type="match status" value="1"/>
</dbReference>
<dbReference type="SMART" id="SM01381">
    <property type="entry name" value="7TM_GPCR_Srsx"/>
    <property type="match status" value="1"/>
</dbReference>
<keyword evidence="4 5" id="KW-0472">Membrane</keyword>
<dbReference type="InterPro" id="IPR000276">
    <property type="entry name" value="GPCR_Rhodpsn"/>
</dbReference>
<dbReference type="EMBL" id="BLXT01006309">
    <property type="protein sequence ID" value="GFO31008.1"/>
    <property type="molecule type" value="Genomic_DNA"/>
</dbReference>
<protein>
    <submittedName>
        <fullName evidence="7">FMRFamide receptor</fullName>
    </submittedName>
</protein>
<keyword evidence="7" id="KW-0675">Receptor</keyword>
<sequence length="360" mass="41213">MDAVVNALPSYDRLFDSPTNMNASVAIESEKKWISVMRPILSEEDFFTLMSLIMYAMLFVALIGIVSNLLVLITCARIGFSETIHISYFALGLSDLLTSVIRFYTSVLILFEMTSTTLYFDSLIVTVIGILPSQGFEKTSGFITAFIALERCLCVQFPLHVKKMVTKRKTIFYNVIIYIFAFGPSNLIHIVYRLSLVFNATLNRTILVVDHFEPQSFNVVLFGQVMYAYYGTILHFIALIIVWICTVFLVLGLKRKAVARKENFKTSLIKEDKLKELRVMKTVFLLAVKYLVCSIPTAITLLVPQFEPEFDSTRALTRINRVSHMFSGLMMLMNSCTNFFIFLSMGSRFRQAFMRLFRKL</sequence>
<dbReference type="Pfam" id="PF10324">
    <property type="entry name" value="7TM_GPCR_Srw"/>
    <property type="match status" value="1"/>
</dbReference>